<dbReference type="InterPro" id="IPR009593">
    <property type="entry name" value="DUF1203"/>
</dbReference>
<proteinExistence type="predicted"/>
<reference evidence="2" key="2">
    <citation type="journal article" date="2023" name="IMA Fungus">
        <title>Comparative genomic study of the Penicillium genus elucidates a diverse pangenome and 15 lateral gene transfer events.</title>
        <authorList>
            <person name="Petersen C."/>
            <person name="Sorensen T."/>
            <person name="Nielsen M.R."/>
            <person name="Sondergaard T.E."/>
            <person name="Sorensen J.L."/>
            <person name="Fitzpatrick D.A."/>
            <person name="Frisvad J.C."/>
            <person name="Nielsen K.L."/>
        </authorList>
    </citation>
    <scope>NUCLEOTIDE SEQUENCE</scope>
    <source>
        <strain evidence="2">IBT 16125</strain>
    </source>
</reference>
<accession>A0AAD6CB04</accession>
<feature type="compositionally biased region" description="Low complexity" evidence="1">
    <location>
        <begin position="50"/>
        <end position="64"/>
    </location>
</feature>
<name>A0AAD6CB04_9EURO</name>
<dbReference type="Pfam" id="PF06718">
    <property type="entry name" value="DUF1203"/>
    <property type="match status" value="1"/>
</dbReference>
<dbReference type="AlphaFoldDB" id="A0AAD6CB04"/>
<dbReference type="GeneID" id="81597517"/>
<organism evidence="2 3">
    <name type="scientific">Penicillium daleae</name>
    <dbReference type="NCBI Taxonomy" id="63821"/>
    <lineage>
        <taxon>Eukaryota</taxon>
        <taxon>Fungi</taxon>
        <taxon>Dikarya</taxon>
        <taxon>Ascomycota</taxon>
        <taxon>Pezizomycotina</taxon>
        <taxon>Eurotiomycetes</taxon>
        <taxon>Eurotiomycetidae</taxon>
        <taxon>Eurotiales</taxon>
        <taxon>Aspergillaceae</taxon>
        <taxon>Penicillium</taxon>
    </lineage>
</organism>
<feature type="region of interest" description="Disordered" evidence="1">
    <location>
        <begin position="1"/>
        <end position="28"/>
    </location>
</feature>
<feature type="region of interest" description="Disordered" evidence="1">
    <location>
        <begin position="50"/>
        <end position="73"/>
    </location>
</feature>
<protein>
    <recommendedName>
        <fullName evidence="4">DUF1203 domain-containing protein</fullName>
    </recommendedName>
</protein>
<comment type="caution">
    <text evidence="2">The sequence shown here is derived from an EMBL/GenBank/DDBJ whole genome shotgun (WGS) entry which is preliminary data.</text>
</comment>
<evidence type="ECO:0008006" key="4">
    <source>
        <dbReference type="Google" id="ProtNLM"/>
    </source>
</evidence>
<evidence type="ECO:0000256" key="1">
    <source>
        <dbReference type="SAM" id="MobiDB-lite"/>
    </source>
</evidence>
<sequence>MLKFTALPTPLTPDTSHPALIKPVTQPSSFPCRRCLQDGRPGEEMLLLPYNPFTPTPSSTSTSPSPSPYTGPGPIYVHRSECAHYQCDGSVPEQQRRRLVAVRAYDVENMMVGFAIVKGEELGVKAGELLEDEEVKFLHVYYAGPGCFAVRIDRGGE</sequence>
<dbReference type="EMBL" id="JAPVEA010000004">
    <property type="protein sequence ID" value="KAJ5455628.1"/>
    <property type="molecule type" value="Genomic_DNA"/>
</dbReference>
<reference evidence="2" key="1">
    <citation type="submission" date="2022-12" db="EMBL/GenBank/DDBJ databases">
        <authorList>
            <person name="Petersen C."/>
        </authorList>
    </citation>
    <scope>NUCLEOTIDE SEQUENCE</scope>
    <source>
        <strain evidence="2">IBT 16125</strain>
    </source>
</reference>
<gene>
    <name evidence="2" type="ORF">N7458_003892</name>
</gene>
<dbReference type="Proteomes" id="UP001213681">
    <property type="component" value="Unassembled WGS sequence"/>
</dbReference>
<evidence type="ECO:0000313" key="3">
    <source>
        <dbReference type="Proteomes" id="UP001213681"/>
    </source>
</evidence>
<dbReference type="RefSeq" id="XP_056768001.1">
    <property type="nucleotide sequence ID" value="XM_056907274.1"/>
</dbReference>
<keyword evidence="3" id="KW-1185">Reference proteome</keyword>
<evidence type="ECO:0000313" key="2">
    <source>
        <dbReference type="EMBL" id="KAJ5455628.1"/>
    </source>
</evidence>